<evidence type="ECO:0000313" key="3">
    <source>
        <dbReference type="EMBL" id="QRH01543.1"/>
    </source>
</evidence>
<protein>
    <recommendedName>
        <fullName evidence="5">Secreted protein</fullName>
    </recommendedName>
</protein>
<feature type="chain" id="PRO_5046444642" description="Secreted protein" evidence="2">
    <location>
        <begin position="20"/>
        <end position="191"/>
    </location>
</feature>
<dbReference type="EMBL" id="CP069213">
    <property type="protein sequence ID" value="QRH01543.1"/>
    <property type="molecule type" value="Genomic_DNA"/>
</dbReference>
<gene>
    <name evidence="3" type="ORF">JQC75_17105</name>
</gene>
<reference evidence="3 4" key="1">
    <citation type="journal article" date="2012" name="Antonie Van Leeuwenhoek">
        <title>Shewanella litorisediminis sp. nov., a gammaproteobacterium isolated from a tidal flat sediment.</title>
        <authorList>
            <person name="Lee M.H."/>
            <person name="Yoon J.H."/>
        </authorList>
    </citation>
    <scope>NUCLEOTIDE SEQUENCE [LARGE SCALE GENOMIC DNA]</scope>
    <source>
        <strain evidence="3 4">SMK1-12</strain>
    </source>
</reference>
<feature type="signal peptide" evidence="2">
    <location>
        <begin position="1"/>
        <end position="19"/>
    </location>
</feature>
<dbReference type="Proteomes" id="UP000596252">
    <property type="component" value="Chromosome"/>
</dbReference>
<dbReference type="RefSeq" id="WP_203325218.1">
    <property type="nucleotide sequence ID" value="NZ_CP069213.1"/>
</dbReference>
<proteinExistence type="predicted"/>
<evidence type="ECO:0000313" key="4">
    <source>
        <dbReference type="Proteomes" id="UP000596252"/>
    </source>
</evidence>
<organism evidence="3 4">
    <name type="scientific">Shewanella litorisediminis</name>
    <dbReference type="NCBI Taxonomy" id="1173586"/>
    <lineage>
        <taxon>Bacteria</taxon>
        <taxon>Pseudomonadati</taxon>
        <taxon>Pseudomonadota</taxon>
        <taxon>Gammaproteobacteria</taxon>
        <taxon>Alteromonadales</taxon>
        <taxon>Shewanellaceae</taxon>
        <taxon>Shewanella</taxon>
    </lineage>
</organism>
<accession>A0ABX7G2R7</accession>
<evidence type="ECO:0000256" key="2">
    <source>
        <dbReference type="SAM" id="SignalP"/>
    </source>
</evidence>
<keyword evidence="2" id="KW-0732">Signal</keyword>
<sequence length="191" mass="21115">MNKTLILMASLAVSASAVAGGKPAAADFFDRLGALCGKAFEGKVTKGNEADSAFANQRLVMHVRECSENQIKVPFHVGADSSRTWVISKTDSGLRLKHDHRHQDGSEDKVTQYGGDTRDAGSREWQSFPVDDYSIANFKENGLDKSVTNVWHLGLTGEVFSYRLTRENRDFLVEFDLTQPVDTPNAPWGHK</sequence>
<evidence type="ECO:0000256" key="1">
    <source>
        <dbReference type="SAM" id="MobiDB-lite"/>
    </source>
</evidence>
<keyword evidence="4" id="KW-1185">Reference proteome</keyword>
<evidence type="ECO:0008006" key="5">
    <source>
        <dbReference type="Google" id="ProtNLM"/>
    </source>
</evidence>
<feature type="region of interest" description="Disordered" evidence="1">
    <location>
        <begin position="96"/>
        <end position="121"/>
    </location>
</feature>
<name>A0ABX7G2R7_9GAMM</name>